<dbReference type="Proteomes" id="UP000031036">
    <property type="component" value="Unassembled WGS sequence"/>
</dbReference>
<feature type="non-terminal residue" evidence="1">
    <location>
        <position position="104"/>
    </location>
</feature>
<dbReference type="EMBL" id="JPKZ01022446">
    <property type="protein sequence ID" value="KHN71343.1"/>
    <property type="molecule type" value="Genomic_DNA"/>
</dbReference>
<sequence>MCCRSNYFTSLLSATSPSCRLPMSASIYESLRNFLPLFLAVEMFTVFNKHEYIALINQSCNNNTRLTCPLLGASFLIKVQQFDDENQNHTIAKIPRSSNLYESI</sequence>
<name>A0A0B2UPP3_TOXCA</name>
<accession>A0A0B2UPP3</accession>
<gene>
    <name evidence="1" type="ORF">Tcan_00867</name>
</gene>
<proteinExistence type="predicted"/>
<protein>
    <submittedName>
        <fullName evidence="1">Uncharacterized protein</fullName>
    </submittedName>
</protein>
<dbReference type="AlphaFoldDB" id="A0A0B2UPP3"/>
<organism evidence="1 2">
    <name type="scientific">Toxocara canis</name>
    <name type="common">Canine roundworm</name>
    <dbReference type="NCBI Taxonomy" id="6265"/>
    <lineage>
        <taxon>Eukaryota</taxon>
        <taxon>Metazoa</taxon>
        <taxon>Ecdysozoa</taxon>
        <taxon>Nematoda</taxon>
        <taxon>Chromadorea</taxon>
        <taxon>Rhabditida</taxon>
        <taxon>Spirurina</taxon>
        <taxon>Ascaridomorpha</taxon>
        <taxon>Ascaridoidea</taxon>
        <taxon>Toxocaridae</taxon>
        <taxon>Toxocara</taxon>
    </lineage>
</organism>
<keyword evidence="2" id="KW-1185">Reference proteome</keyword>
<comment type="caution">
    <text evidence="1">The sequence shown here is derived from an EMBL/GenBank/DDBJ whole genome shotgun (WGS) entry which is preliminary data.</text>
</comment>
<evidence type="ECO:0000313" key="1">
    <source>
        <dbReference type="EMBL" id="KHN71343.1"/>
    </source>
</evidence>
<reference evidence="1 2" key="1">
    <citation type="submission" date="2014-11" db="EMBL/GenBank/DDBJ databases">
        <title>Genetic blueprint of the zoonotic pathogen Toxocara canis.</title>
        <authorList>
            <person name="Zhu X.-Q."/>
            <person name="Korhonen P.K."/>
            <person name="Cai H."/>
            <person name="Young N.D."/>
            <person name="Nejsum P."/>
            <person name="von Samson-Himmelstjerna G."/>
            <person name="Boag P.R."/>
            <person name="Tan P."/>
            <person name="Li Q."/>
            <person name="Min J."/>
            <person name="Yang Y."/>
            <person name="Wang X."/>
            <person name="Fang X."/>
            <person name="Hall R.S."/>
            <person name="Hofmann A."/>
            <person name="Sternberg P.W."/>
            <person name="Jex A.R."/>
            <person name="Gasser R.B."/>
        </authorList>
    </citation>
    <scope>NUCLEOTIDE SEQUENCE [LARGE SCALE GENOMIC DNA]</scope>
    <source>
        <strain evidence="1">PN_DK_2014</strain>
    </source>
</reference>
<evidence type="ECO:0000313" key="2">
    <source>
        <dbReference type="Proteomes" id="UP000031036"/>
    </source>
</evidence>